<sequence length="89" mass="9354">VRSQVFAAYEKAATNVDVGVLPDMRGYSLGQMGSPSTLAARDQVSPNTVAQRDILDPGSSIYSGPYGSIEYGLGGRSDVGDWSGFEHLG</sequence>
<dbReference type="AlphaFoldDB" id="A0A507C5Q8"/>
<evidence type="ECO:0000313" key="2">
    <source>
        <dbReference type="EMBL" id="TPX35429.1"/>
    </source>
</evidence>
<reference evidence="1 3" key="1">
    <citation type="journal article" date="2019" name="Sci. Rep.">
        <title>Comparative genomics of chytrid fungi reveal insights into the obligate biotrophic and pathogenic lifestyle of Synchytrium endobioticum.</title>
        <authorList>
            <person name="van de Vossenberg B.T.L.H."/>
            <person name="Warris S."/>
            <person name="Nguyen H.D.T."/>
            <person name="van Gent-Pelzer M.P.E."/>
            <person name="Joly D.L."/>
            <person name="van de Geest H.C."/>
            <person name="Bonants P.J.M."/>
            <person name="Smith D.S."/>
            <person name="Levesque C.A."/>
            <person name="van der Lee T.A.J."/>
        </authorList>
    </citation>
    <scope>NUCLEOTIDE SEQUENCE [LARGE SCALE GENOMIC DNA]</scope>
    <source>
        <strain evidence="1 3">LEV6574</strain>
    </source>
</reference>
<accession>A0A507C5Q8</accession>
<proteinExistence type="predicted"/>
<organism evidence="1 3">
    <name type="scientific">Synchytrium endobioticum</name>
    <dbReference type="NCBI Taxonomy" id="286115"/>
    <lineage>
        <taxon>Eukaryota</taxon>
        <taxon>Fungi</taxon>
        <taxon>Fungi incertae sedis</taxon>
        <taxon>Chytridiomycota</taxon>
        <taxon>Chytridiomycota incertae sedis</taxon>
        <taxon>Chytridiomycetes</taxon>
        <taxon>Synchytriales</taxon>
        <taxon>Synchytriaceae</taxon>
        <taxon>Synchytrium</taxon>
    </lineage>
</organism>
<name>A0A507C5Q8_9FUNG</name>
<dbReference type="VEuPathDB" id="FungiDB:SeMB42_g04952"/>
<protein>
    <submittedName>
        <fullName evidence="1">Uncharacterized protein</fullName>
    </submittedName>
</protein>
<dbReference type="Proteomes" id="UP000320475">
    <property type="component" value="Unassembled WGS sequence"/>
</dbReference>
<evidence type="ECO:0000313" key="1">
    <source>
        <dbReference type="EMBL" id="TPX34982.1"/>
    </source>
</evidence>
<dbReference type="EMBL" id="QEAM01000762">
    <property type="protein sequence ID" value="TPX35429.1"/>
    <property type="molecule type" value="Genomic_DNA"/>
</dbReference>
<comment type="caution">
    <text evidence="1">The sequence shown here is derived from an EMBL/GenBank/DDBJ whole genome shotgun (WGS) entry which is preliminary data.</text>
</comment>
<gene>
    <name evidence="2" type="ORF">SeLEV6574_g08178</name>
    <name evidence="1" type="ORF">SeLEV6574_g08224</name>
</gene>
<feature type="non-terminal residue" evidence="1">
    <location>
        <position position="1"/>
    </location>
</feature>
<dbReference type="EMBL" id="QEAM01000788">
    <property type="protein sequence ID" value="TPX34982.1"/>
    <property type="molecule type" value="Genomic_DNA"/>
</dbReference>
<evidence type="ECO:0000313" key="3">
    <source>
        <dbReference type="Proteomes" id="UP000320475"/>
    </source>
</evidence>